<dbReference type="CDD" id="cd07377">
    <property type="entry name" value="WHTH_GntR"/>
    <property type="match status" value="1"/>
</dbReference>
<dbReference type="SMART" id="SM00866">
    <property type="entry name" value="UTRA"/>
    <property type="match status" value="1"/>
</dbReference>
<keyword evidence="6" id="KW-1185">Reference proteome</keyword>
<gene>
    <name evidence="5" type="ORF">ACFSUC_09595</name>
</gene>
<dbReference type="PANTHER" id="PTHR44846">
    <property type="entry name" value="MANNOSYL-D-GLYCERATE TRANSPORT/METABOLISM SYSTEM REPRESSOR MNGR-RELATED"/>
    <property type="match status" value="1"/>
</dbReference>
<dbReference type="SUPFAM" id="SSF46785">
    <property type="entry name" value="Winged helix' DNA-binding domain"/>
    <property type="match status" value="1"/>
</dbReference>
<evidence type="ECO:0000313" key="6">
    <source>
        <dbReference type="Proteomes" id="UP001597497"/>
    </source>
</evidence>
<protein>
    <submittedName>
        <fullName evidence="5">GntR family transcriptional regulator</fullName>
    </submittedName>
</protein>
<dbReference type="InterPro" id="IPR050679">
    <property type="entry name" value="Bact_HTH_transcr_reg"/>
</dbReference>
<evidence type="ECO:0000259" key="4">
    <source>
        <dbReference type="PROSITE" id="PS50949"/>
    </source>
</evidence>
<dbReference type="InterPro" id="IPR000524">
    <property type="entry name" value="Tscrpt_reg_HTH_GntR"/>
</dbReference>
<dbReference type="Proteomes" id="UP001597497">
    <property type="component" value="Unassembled WGS sequence"/>
</dbReference>
<dbReference type="InterPro" id="IPR011663">
    <property type="entry name" value="UTRA"/>
</dbReference>
<dbReference type="Pfam" id="PF07702">
    <property type="entry name" value="UTRA"/>
    <property type="match status" value="1"/>
</dbReference>
<dbReference type="InterPro" id="IPR028978">
    <property type="entry name" value="Chorismate_lyase_/UTRA_dom_sf"/>
</dbReference>
<evidence type="ECO:0000313" key="5">
    <source>
        <dbReference type="EMBL" id="MFD2671861.1"/>
    </source>
</evidence>
<evidence type="ECO:0000256" key="2">
    <source>
        <dbReference type="ARBA" id="ARBA00023125"/>
    </source>
</evidence>
<name>A0ABW5RAT0_9BACL</name>
<dbReference type="PRINTS" id="PR00035">
    <property type="entry name" value="HTHGNTR"/>
</dbReference>
<evidence type="ECO:0000256" key="1">
    <source>
        <dbReference type="ARBA" id="ARBA00023015"/>
    </source>
</evidence>
<dbReference type="EMBL" id="JBHUMM010000017">
    <property type="protein sequence ID" value="MFD2671861.1"/>
    <property type="molecule type" value="Genomic_DNA"/>
</dbReference>
<dbReference type="Gene3D" id="1.10.10.10">
    <property type="entry name" value="Winged helix-like DNA-binding domain superfamily/Winged helix DNA-binding domain"/>
    <property type="match status" value="1"/>
</dbReference>
<dbReference type="RefSeq" id="WP_379929336.1">
    <property type="nucleotide sequence ID" value="NZ_JBHUMM010000017.1"/>
</dbReference>
<feature type="domain" description="HTH gntR-type" evidence="4">
    <location>
        <begin position="14"/>
        <end position="82"/>
    </location>
</feature>
<keyword evidence="3" id="KW-0804">Transcription</keyword>
<dbReference type="PANTHER" id="PTHR44846:SF1">
    <property type="entry name" value="MANNOSYL-D-GLYCERATE TRANSPORT_METABOLISM SYSTEM REPRESSOR MNGR-RELATED"/>
    <property type="match status" value="1"/>
</dbReference>
<sequence length="248" mass="28930">MTFQQETIDKHTVIPLYYQLKQIILQNIKKGHLEPDDMIPTEQELGEVFQISRTTIRQAIMELVSEGYLYRVKGKGTFVAKMKIDQDFMKKLEAFNEQIERKGLIPSTKVLEFEKVLMDEAVAEALQMPVHSEAIKLVRLRFASQEPIVIVETYLPYEWCAHLFTYDMNEHSLYEILEKQDETKVQRVVRTIEAITAGSYESKWLDILKGSAIQLTKTIGYNASNQPIEYSIARYRGDRNQFTLEIQR</sequence>
<keyword evidence="2" id="KW-0238">DNA-binding</keyword>
<organism evidence="5 6">
    <name type="scientific">Marinicrinis sediminis</name>
    <dbReference type="NCBI Taxonomy" id="1652465"/>
    <lineage>
        <taxon>Bacteria</taxon>
        <taxon>Bacillati</taxon>
        <taxon>Bacillota</taxon>
        <taxon>Bacilli</taxon>
        <taxon>Bacillales</taxon>
        <taxon>Paenibacillaceae</taxon>
    </lineage>
</organism>
<dbReference type="SUPFAM" id="SSF64288">
    <property type="entry name" value="Chorismate lyase-like"/>
    <property type="match status" value="1"/>
</dbReference>
<dbReference type="Pfam" id="PF00392">
    <property type="entry name" value="GntR"/>
    <property type="match status" value="1"/>
</dbReference>
<proteinExistence type="predicted"/>
<accession>A0ABW5RAT0</accession>
<dbReference type="InterPro" id="IPR036388">
    <property type="entry name" value="WH-like_DNA-bd_sf"/>
</dbReference>
<dbReference type="Gene3D" id="3.40.1410.10">
    <property type="entry name" value="Chorismate lyase-like"/>
    <property type="match status" value="1"/>
</dbReference>
<evidence type="ECO:0000256" key="3">
    <source>
        <dbReference type="ARBA" id="ARBA00023163"/>
    </source>
</evidence>
<keyword evidence="1" id="KW-0805">Transcription regulation</keyword>
<dbReference type="SMART" id="SM00345">
    <property type="entry name" value="HTH_GNTR"/>
    <property type="match status" value="1"/>
</dbReference>
<dbReference type="PROSITE" id="PS50949">
    <property type="entry name" value="HTH_GNTR"/>
    <property type="match status" value="1"/>
</dbReference>
<reference evidence="6" key="1">
    <citation type="journal article" date="2019" name="Int. J. Syst. Evol. Microbiol.">
        <title>The Global Catalogue of Microorganisms (GCM) 10K type strain sequencing project: providing services to taxonomists for standard genome sequencing and annotation.</title>
        <authorList>
            <consortium name="The Broad Institute Genomics Platform"/>
            <consortium name="The Broad Institute Genome Sequencing Center for Infectious Disease"/>
            <person name="Wu L."/>
            <person name="Ma J."/>
        </authorList>
    </citation>
    <scope>NUCLEOTIDE SEQUENCE [LARGE SCALE GENOMIC DNA]</scope>
    <source>
        <strain evidence="6">KCTC 33676</strain>
    </source>
</reference>
<dbReference type="InterPro" id="IPR036390">
    <property type="entry name" value="WH_DNA-bd_sf"/>
</dbReference>
<comment type="caution">
    <text evidence="5">The sequence shown here is derived from an EMBL/GenBank/DDBJ whole genome shotgun (WGS) entry which is preliminary data.</text>
</comment>